<dbReference type="EMBL" id="JAGISH010000001">
    <property type="protein sequence ID" value="MBP0481261.1"/>
    <property type="molecule type" value="Genomic_DNA"/>
</dbReference>
<evidence type="ECO:0000313" key="3">
    <source>
        <dbReference type="Proteomes" id="UP000675940"/>
    </source>
</evidence>
<dbReference type="InterPro" id="IPR000835">
    <property type="entry name" value="HTH_MarR-typ"/>
</dbReference>
<feature type="domain" description="HTH marR-type" evidence="1">
    <location>
        <begin position="10"/>
        <end position="142"/>
    </location>
</feature>
<evidence type="ECO:0000259" key="1">
    <source>
        <dbReference type="PROSITE" id="PS50995"/>
    </source>
</evidence>
<dbReference type="AlphaFoldDB" id="A0A940MM75"/>
<dbReference type="GO" id="GO:0003700">
    <property type="term" value="F:DNA-binding transcription factor activity"/>
    <property type="evidence" value="ECO:0007669"/>
    <property type="project" value="InterPro"/>
</dbReference>
<dbReference type="Proteomes" id="UP000675940">
    <property type="component" value="Unassembled WGS sequence"/>
</dbReference>
<dbReference type="Gene3D" id="1.10.10.10">
    <property type="entry name" value="Winged helix-like DNA-binding domain superfamily/Winged helix DNA-binding domain"/>
    <property type="match status" value="1"/>
</dbReference>
<dbReference type="InterPro" id="IPR012712">
    <property type="entry name" value="HpaR/FarR"/>
</dbReference>
<dbReference type="InterPro" id="IPR036390">
    <property type="entry name" value="WH_DNA-bd_sf"/>
</dbReference>
<proteinExistence type="predicted"/>
<dbReference type="RefSeq" id="WP_209358803.1">
    <property type="nucleotide sequence ID" value="NZ_JAGISH010000001.1"/>
</dbReference>
<dbReference type="GO" id="GO:0003677">
    <property type="term" value="F:DNA binding"/>
    <property type="evidence" value="ECO:0007669"/>
    <property type="project" value="InterPro"/>
</dbReference>
<dbReference type="PROSITE" id="PS50995">
    <property type="entry name" value="HTH_MARR_2"/>
    <property type="match status" value="1"/>
</dbReference>
<sequence>MPDFPLSRPRRTLPIALLRAREAVMDRFRPMLREIDLTEAQWRVLRVLQEAPGIEPSHLAQEAVILAPSLTRVLKVLETRGVIILEKHPQDRRRTRVSLTEQGHALLTEAAQESARIYQRLETELGKERITTLLDLLEHMQDQLSRDDATP</sequence>
<evidence type="ECO:0000313" key="2">
    <source>
        <dbReference type="EMBL" id="MBP0481261.1"/>
    </source>
</evidence>
<gene>
    <name evidence="2" type="primary">hpaR</name>
    <name evidence="2" type="ORF">J5474_01975</name>
</gene>
<dbReference type="PANTHER" id="PTHR33164:SF13">
    <property type="entry name" value="4-HYDROXYPHENYLACETATE CATABOLISM PROTEIN"/>
    <property type="match status" value="1"/>
</dbReference>
<dbReference type="InterPro" id="IPR036388">
    <property type="entry name" value="WH-like_DNA-bd_sf"/>
</dbReference>
<comment type="caution">
    <text evidence="2">The sequence shown here is derived from an EMBL/GenBank/DDBJ whole genome shotgun (WGS) entry which is preliminary data.</text>
</comment>
<organism evidence="2 3">
    <name type="scientific">Sagittula salina</name>
    <dbReference type="NCBI Taxonomy" id="2820268"/>
    <lineage>
        <taxon>Bacteria</taxon>
        <taxon>Pseudomonadati</taxon>
        <taxon>Pseudomonadota</taxon>
        <taxon>Alphaproteobacteria</taxon>
        <taxon>Rhodobacterales</taxon>
        <taxon>Roseobacteraceae</taxon>
        <taxon>Sagittula</taxon>
    </lineage>
</organism>
<dbReference type="GO" id="GO:0045892">
    <property type="term" value="P:negative regulation of DNA-templated transcription"/>
    <property type="evidence" value="ECO:0007669"/>
    <property type="project" value="InterPro"/>
</dbReference>
<dbReference type="Pfam" id="PF12802">
    <property type="entry name" value="MarR_2"/>
    <property type="match status" value="1"/>
</dbReference>
<dbReference type="SUPFAM" id="SSF46785">
    <property type="entry name" value="Winged helix' DNA-binding domain"/>
    <property type="match status" value="1"/>
</dbReference>
<reference evidence="2" key="1">
    <citation type="submission" date="2021-03" db="EMBL/GenBank/DDBJ databases">
        <title>Sagittula salina sp. nov. strain M10.9X isolated from the marine waste.</title>
        <authorList>
            <person name="Satari L."/>
            <person name="Molina-Menor E."/>
            <person name="Vidal-Verdu A."/>
            <person name="Pascual J."/>
            <person name="Pereto J."/>
            <person name="Porcar M."/>
        </authorList>
    </citation>
    <scope>NUCLEOTIDE SEQUENCE</scope>
    <source>
        <strain evidence="2">M10.9X</strain>
    </source>
</reference>
<dbReference type="GO" id="GO:0006950">
    <property type="term" value="P:response to stress"/>
    <property type="evidence" value="ECO:0007669"/>
    <property type="project" value="TreeGrafter"/>
</dbReference>
<dbReference type="PANTHER" id="PTHR33164">
    <property type="entry name" value="TRANSCRIPTIONAL REGULATOR, MARR FAMILY"/>
    <property type="match status" value="1"/>
</dbReference>
<accession>A0A940MM75</accession>
<dbReference type="PRINTS" id="PR00598">
    <property type="entry name" value="HTHMARR"/>
</dbReference>
<name>A0A940MM75_9RHOB</name>
<keyword evidence="3" id="KW-1185">Reference proteome</keyword>
<dbReference type="SMART" id="SM00347">
    <property type="entry name" value="HTH_MARR"/>
    <property type="match status" value="1"/>
</dbReference>
<dbReference type="InterPro" id="IPR039422">
    <property type="entry name" value="MarR/SlyA-like"/>
</dbReference>
<dbReference type="NCBIfam" id="TIGR02337">
    <property type="entry name" value="HpaR"/>
    <property type="match status" value="1"/>
</dbReference>
<protein>
    <submittedName>
        <fullName evidence="2">Homoprotocatechuate degradation operon regulator HpaR</fullName>
    </submittedName>
</protein>